<dbReference type="Proteomes" id="UP000053961">
    <property type="component" value="Unassembled WGS sequence"/>
</dbReference>
<proteinExistence type="predicted"/>
<evidence type="ECO:0000256" key="1">
    <source>
        <dbReference type="SAM" id="MobiDB-lite"/>
    </source>
</evidence>
<evidence type="ECO:0000313" key="4">
    <source>
        <dbReference type="Proteomes" id="UP000053961"/>
    </source>
</evidence>
<dbReference type="AlphaFoldDB" id="A0A101IG62"/>
<name>A0A101IG62_9EURY</name>
<feature type="compositionally biased region" description="Polar residues" evidence="1">
    <location>
        <begin position="82"/>
        <end position="100"/>
    </location>
</feature>
<dbReference type="EMBL" id="LGFT01000056">
    <property type="protein sequence ID" value="KUK43655.1"/>
    <property type="molecule type" value="Genomic_DNA"/>
</dbReference>
<organism evidence="3 4">
    <name type="scientific">Methanothrix harundinacea</name>
    <dbReference type="NCBI Taxonomy" id="301375"/>
    <lineage>
        <taxon>Archaea</taxon>
        <taxon>Methanobacteriati</taxon>
        <taxon>Methanobacteriota</taxon>
        <taxon>Stenosarchaea group</taxon>
        <taxon>Methanomicrobia</taxon>
        <taxon>Methanotrichales</taxon>
        <taxon>Methanotrichaceae</taxon>
        <taxon>Methanothrix</taxon>
    </lineage>
</organism>
<evidence type="ECO:0000313" key="2">
    <source>
        <dbReference type="EMBL" id="KUK43655.1"/>
    </source>
</evidence>
<dbReference type="Proteomes" id="UP000057043">
    <property type="component" value="Unassembled WGS sequence"/>
</dbReference>
<sequence>MPGAAPLRPLNARGVRKFKLQTSRLDHKCLRNRQSWFTMSMTPHHSLRTSSLEQTLFMLNVCQNGRKAVRTLRPQMGVIINGTPSQGHTKTSSGSLNFSPQPGQFQSSALTTGLPDFRLLIQNRTPHKGQINRPRRSFSNSFTLILHHLLALTSAG</sequence>
<dbReference type="PATRIC" id="fig|301375.6.peg.2169"/>
<reference evidence="3" key="1">
    <citation type="journal article" date="2015" name="MBio">
        <title>Genome-resolved metagenomic analysis reveals roles for candidate phyla and other microbial community members in biogeochemical transformations in oil reservoirs.</title>
        <authorList>
            <person name="Hu P."/>
            <person name="Tom L."/>
            <person name="Singh A."/>
            <person name="Thomas B.C."/>
            <person name="Baker B.J."/>
            <person name="Piceno Y.M."/>
            <person name="Andersen G.L."/>
            <person name="Banfield J.F."/>
        </authorList>
    </citation>
    <scope>NUCLEOTIDE SEQUENCE [LARGE SCALE GENOMIC DNA]</scope>
    <source>
        <strain evidence="3">56_747</strain>
    </source>
</reference>
<evidence type="ECO:0000313" key="5">
    <source>
        <dbReference type="Proteomes" id="UP000057043"/>
    </source>
</evidence>
<gene>
    <name evidence="2" type="ORF">XD72_1955</name>
    <name evidence="3" type="ORF">XE07_2115</name>
</gene>
<comment type="caution">
    <text evidence="3">The sequence shown here is derived from an EMBL/GenBank/DDBJ whole genome shotgun (WGS) entry which is preliminary data.</text>
</comment>
<reference evidence="4 5" key="2">
    <citation type="journal article" date="2015" name="MBio">
        <title>Genome-Resolved Metagenomic Analysis Reveals Roles for Candidate Phyla and Other Microbial Community Members in Biogeochemical Transformations in Oil Reservoirs.</title>
        <authorList>
            <person name="Hu P."/>
            <person name="Tom L."/>
            <person name="Singh A."/>
            <person name="Thomas B.C."/>
            <person name="Baker B.J."/>
            <person name="Piceno Y.M."/>
            <person name="Andersen G.L."/>
            <person name="Banfield J.F."/>
        </authorList>
    </citation>
    <scope>NUCLEOTIDE SEQUENCE [LARGE SCALE GENOMIC DNA]</scope>
    <source>
        <strain evidence="2">57_489</strain>
    </source>
</reference>
<feature type="region of interest" description="Disordered" evidence="1">
    <location>
        <begin position="80"/>
        <end position="100"/>
    </location>
</feature>
<evidence type="ECO:0000313" key="3">
    <source>
        <dbReference type="EMBL" id="KUK94591.1"/>
    </source>
</evidence>
<protein>
    <submittedName>
        <fullName evidence="3">Uncharacterized protein</fullName>
    </submittedName>
</protein>
<accession>A0A101IG62</accession>
<dbReference type="EMBL" id="LGHB01000047">
    <property type="protein sequence ID" value="KUK94591.1"/>
    <property type="molecule type" value="Genomic_DNA"/>
</dbReference>